<keyword evidence="10" id="KW-1185">Reference proteome</keyword>
<evidence type="ECO:0000256" key="6">
    <source>
        <dbReference type="ARBA" id="ARBA00023180"/>
    </source>
</evidence>
<organism evidence="9 10">
    <name type="scientific">Hypothenemus hampei</name>
    <name type="common">Coffee berry borer</name>
    <dbReference type="NCBI Taxonomy" id="57062"/>
    <lineage>
        <taxon>Eukaryota</taxon>
        <taxon>Metazoa</taxon>
        <taxon>Ecdysozoa</taxon>
        <taxon>Arthropoda</taxon>
        <taxon>Hexapoda</taxon>
        <taxon>Insecta</taxon>
        <taxon>Pterygota</taxon>
        <taxon>Neoptera</taxon>
        <taxon>Endopterygota</taxon>
        <taxon>Coleoptera</taxon>
        <taxon>Polyphaga</taxon>
        <taxon>Cucujiformia</taxon>
        <taxon>Curculionidae</taxon>
        <taxon>Scolytinae</taxon>
        <taxon>Hypothenemus</taxon>
    </lineage>
</organism>
<keyword evidence="3" id="KW-0479">Metal-binding</keyword>
<comment type="similarity">
    <text evidence="2">Belongs to the sulfatase family.</text>
</comment>
<evidence type="ECO:0000259" key="8">
    <source>
        <dbReference type="Pfam" id="PF00884"/>
    </source>
</evidence>
<keyword evidence="5" id="KW-0106">Calcium</keyword>
<dbReference type="Proteomes" id="UP001566132">
    <property type="component" value="Unassembled WGS sequence"/>
</dbReference>
<dbReference type="AlphaFoldDB" id="A0ABD1EZ66"/>
<feature type="domain" description="Sulfatase N-terminal" evidence="8">
    <location>
        <begin position="20"/>
        <end position="342"/>
    </location>
</feature>
<evidence type="ECO:0000256" key="2">
    <source>
        <dbReference type="ARBA" id="ARBA00008779"/>
    </source>
</evidence>
<keyword evidence="7" id="KW-0732">Signal</keyword>
<dbReference type="PANTHER" id="PTHR10342:SF273">
    <property type="entry name" value="RE14504P"/>
    <property type="match status" value="1"/>
</dbReference>
<dbReference type="SUPFAM" id="SSF53649">
    <property type="entry name" value="Alkaline phosphatase-like"/>
    <property type="match status" value="1"/>
</dbReference>
<dbReference type="InterPro" id="IPR017850">
    <property type="entry name" value="Alkaline_phosphatase_core_sf"/>
</dbReference>
<evidence type="ECO:0000256" key="5">
    <source>
        <dbReference type="ARBA" id="ARBA00022837"/>
    </source>
</evidence>
<evidence type="ECO:0000313" key="10">
    <source>
        <dbReference type="Proteomes" id="UP001566132"/>
    </source>
</evidence>
<dbReference type="GO" id="GO:0008484">
    <property type="term" value="F:sulfuric ester hydrolase activity"/>
    <property type="evidence" value="ECO:0007669"/>
    <property type="project" value="UniProtKB-ARBA"/>
</dbReference>
<evidence type="ECO:0000313" key="9">
    <source>
        <dbReference type="EMBL" id="KAL1505460.1"/>
    </source>
</evidence>
<dbReference type="InterPro" id="IPR024607">
    <property type="entry name" value="Sulfatase_CS"/>
</dbReference>
<name>A0ABD1EZ66_HYPHA</name>
<feature type="signal peptide" evidence="7">
    <location>
        <begin position="1"/>
        <end position="17"/>
    </location>
</feature>
<dbReference type="Gene3D" id="3.40.720.10">
    <property type="entry name" value="Alkaline Phosphatase, subunit A"/>
    <property type="match status" value="1"/>
</dbReference>
<sequence length="536" mass="59847">MLHFIILITCFTSLATAKRPHIIFILADDLGFNDVGFHGSGQIPTPNIDALAYSGLILNNYYVNPICTPSRSALMTGKYPIHTGMQHGVLYGAEPSGLPLCEKLLPQYLQELGYVNHIVGKWHLGSWKKVYTPLYRGFVSHLGYWTGHQDYYDHTAMEAGSWGLDMRKNMSVAYELHGEYSTDIFTKESVRLIKNHDPSSPLFLYLAHVAVHSGNPYEPLRAPDEEIAGFGFIENYERRKFAAMLSKLDESVGQVVKALGDKGMLENSIIVFSTDNGGAAAGFNLNAASNYPLRGVKNTYWEGGVKGAGLIWSPLIQKPFRVSRQMMHIADWLPTLLEAAGADTTNLTHIDGLSIWKALSENSESPREEILHNIDDILGISSITVNNWKLIQGTTYKGAWDNWYGPSGRWYQYNISSVENGPVGVQLKKINKFVDGKVIKTLRAEATIQCGDGPKIHCNPLKTPCFYNILKDPCELKSVAKEYPLVLKELQVRIQQFNATAVPPIKKPVDPKGDPKNWNRVYTNFGDFENPNLIVL</sequence>
<evidence type="ECO:0000256" key="4">
    <source>
        <dbReference type="ARBA" id="ARBA00022801"/>
    </source>
</evidence>
<proteinExistence type="inferred from homology"/>
<dbReference type="PROSITE" id="PS00523">
    <property type="entry name" value="SULFATASE_1"/>
    <property type="match status" value="1"/>
</dbReference>
<dbReference type="PANTHER" id="PTHR10342">
    <property type="entry name" value="ARYLSULFATASE"/>
    <property type="match status" value="1"/>
</dbReference>
<evidence type="ECO:0000256" key="7">
    <source>
        <dbReference type="SAM" id="SignalP"/>
    </source>
</evidence>
<dbReference type="EMBL" id="JBDJPC010000004">
    <property type="protein sequence ID" value="KAL1505460.1"/>
    <property type="molecule type" value="Genomic_DNA"/>
</dbReference>
<dbReference type="Pfam" id="PF00884">
    <property type="entry name" value="Sulfatase"/>
    <property type="match status" value="1"/>
</dbReference>
<comment type="caution">
    <text evidence="9">The sequence shown here is derived from an EMBL/GenBank/DDBJ whole genome shotgun (WGS) entry which is preliminary data.</text>
</comment>
<feature type="chain" id="PRO_5044828433" description="Sulfatase N-terminal domain-containing protein" evidence="7">
    <location>
        <begin position="18"/>
        <end position="536"/>
    </location>
</feature>
<reference evidence="9 10" key="1">
    <citation type="submission" date="2024-05" db="EMBL/GenBank/DDBJ databases">
        <title>Genetic variation in Jamaican populations of the coffee berry borer (Hypothenemus hampei).</title>
        <authorList>
            <person name="Errbii M."/>
            <person name="Myrie A."/>
        </authorList>
    </citation>
    <scope>NUCLEOTIDE SEQUENCE [LARGE SCALE GENOMIC DNA]</scope>
    <source>
        <strain evidence="9">JA-Hopewell-2020-01-JO</strain>
        <tissue evidence="9">Whole body</tissue>
    </source>
</reference>
<dbReference type="InterPro" id="IPR047115">
    <property type="entry name" value="ARSB"/>
</dbReference>
<protein>
    <recommendedName>
        <fullName evidence="8">Sulfatase N-terminal domain-containing protein</fullName>
    </recommendedName>
</protein>
<dbReference type="InterPro" id="IPR000917">
    <property type="entry name" value="Sulfatase_N"/>
</dbReference>
<accession>A0ABD1EZ66</accession>
<evidence type="ECO:0000256" key="3">
    <source>
        <dbReference type="ARBA" id="ARBA00022723"/>
    </source>
</evidence>
<evidence type="ECO:0000256" key="1">
    <source>
        <dbReference type="ARBA" id="ARBA00001913"/>
    </source>
</evidence>
<keyword evidence="4" id="KW-0378">Hydrolase</keyword>
<dbReference type="GO" id="GO:0046872">
    <property type="term" value="F:metal ion binding"/>
    <property type="evidence" value="ECO:0007669"/>
    <property type="project" value="UniProtKB-KW"/>
</dbReference>
<comment type="cofactor">
    <cofactor evidence="1">
        <name>Ca(2+)</name>
        <dbReference type="ChEBI" id="CHEBI:29108"/>
    </cofactor>
</comment>
<dbReference type="Gene3D" id="3.30.1120.10">
    <property type="match status" value="1"/>
</dbReference>
<keyword evidence="6" id="KW-0325">Glycoprotein</keyword>
<gene>
    <name evidence="9" type="ORF">ABEB36_005028</name>
</gene>
<dbReference type="CDD" id="cd16029">
    <property type="entry name" value="4-S"/>
    <property type="match status" value="1"/>
</dbReference>